<dbReference type="PIRSF" id="PIRSF006429">
    <property type="entry name" value="GOGAT_lg_2"/>
    <property type="match status" value="1"/>
</dbReference>
<protein>
    <submittedName>
        <fullName evidence="5">FMN-binding glutamate synthase family protein</fullName>
    </submittedName>
</protein>
<gene>
    <name evidence="5" type="ORF">DN068_12390</name>
</gene>
<dbReference type="SUPFAM" id="SSF51395">
    <property type="entry name" value="FMN-linked oxidoreductases"/>
    <property type="match status" value="1"/>
</dbReference>
<dbReference type="PANTHER" id="PTHR43819:SF1">
    <property type="entry name" value="ARCHAEAL-TYPE GLUTAMATE SYNTHASE [NADPH]"/>
    <property type="match status" value="1"/>
</dbReference>
<feature type="domain" description="Glutamate synthase" evidence="4">
    <location>
        <begin position="154"/>
        <end position="471"/>
    </location>
</feature>
<dbReference type="InterPro" id="IPR027283">
    <property type="entry name" value="YerD"/>
</dbReference>
<dbReference type="RefSeq" id="WP_110999248.1">
    <property type="nucleotide sequence ID" value="NZ_QKTW01000017.1"/>
</dbReference>
<dbReference type="GO" id="GO:0015930">
    <property type="term" value="F:glutamate synthase activity"/>
    <property type="evidence" value="ECO:0007669"/>
    <property type="project" value="InterPro"/>
</dbReference>
<dbReference type="Pfam" id="PF01645">
    <property type="entry name" value="Glu_synthase"/>
    <property type="match status" value="1"/>
</dbReference>
<evidence type="ECO:0000259" key="4">
    <source>
        <dbReference type="Pfam" id="PF01645"/>
    </source>
</evidence>
<sequence>MRKSFIIFSALTLLVIFCLGVYLSPNWYILFAIVLCLTGLGYYDMFQTKHSIMRIYPVFGRLRFLMEELRPKIYQYFIESDIDGRPINRIDRSTIYQRAKEENDTMPFGTQLDVYSEGYEWMCHSIAPKDFELLDHNPRVTVGNKACAQPYSCSVYNISAMSFGSLSSNAVEAMNAGAKIGGFAHNTGEGGLSPSHLKHGGDIIWQIGTGYFGCRTADGNFDENLFREKARLPQVKMIEIKISQGAKPGHGGILPASKNTPEIAAIRHIKPYTVVASPPYHKAFNTPREMVQFIQHLRVLSEGKPIGFKLCIGHKSEFIGICKAMIELDIYPDFITVDGAEGGTGAAPQEFSNYVGAPLLDGLDFVHNILTGLDIRKHIKILASGKVVSGFHIVRALALGADACYSARAMMMAVGCIQALLCNTNKCPVGVATQDPKLTVGLVVEDKKTRVANFHKNTVKTMVELLGASGLDRKENITRSHIYRRISFQSMLTYEEIFPSYETGSFLTEIPERYKLDFKYANPDHWGHSNIGSWSN</sequence>
<comment type="similarity">
    <text evidence="1 2">Belongs to the glutamate synthase family.</text>
</comment>
<dbReference type="EMBL" id="QKTW01000017">
    <property type="protein sequence ID" value="PZF72657.1"/>
    <property type="molecule type" value="Genomic_DNA"/>
</dbReference>
<comment type="caution">
    <text evidence="5">The sequence shown here is derived from an EMBL/GenBank/DDBJ whole genome shotgun (WGS) entry which is preliminary data.</text>
</comment>
<dbReference type="PIRSF" id="PIRSF500060">
    <property type="entry name" value="UCP500060"/>
    <property type="match status" value="1"/>
</dbReference>
<dbReference type="OrthoDB" id="9758182at2"/>
<dbReference type="Proteomes" id="UP000248745">
    <property type="component" value="Unassembled WGS sequence"/>
</dbReference>
<evidence type="ECO:0000256" key="1">
    <source>
        <dbReference type="ARBA" id="ARBA00009716"/>
    </source>
</evidence>
<evidence type="ECO:0000256" key="3">
    <source>
        <dbReference type="SAM" id="Phobius"/>
    </source>
</evidence>
<keyword evidence="3" id="KW-0472">Membrane</keyword>
<dbReference type="InterPro" id="IPR024188">
    <property type="entry name" value="GltB"/>
</dbReference>
<proteinExistence type="inferred from homology"/>
<dbReference type="GO" id="GO:0006537">
    <property type="term" value="P:glutamate biosynthetic process"/>
    <property type="evidence" value="ECO:0007669"/>
    <property type="project" value="InterPro"/>
</dbReference>
<keyword evidence="3" id="KW-1133">Transmembrane helix</keyword>
<dbReference type="CDD" id="cd02808">
    <property type="entry name" value="GltS_FMN"/>
    <property type="match status" value="1"/>
</dbReference>
<dbReference type="InterPro" id="IPR002932">
    <property type="entry name" value="Glu_synthdom"/>
</dbReference>
<evidence type="ECO:0000313" key="6">
    <source>
        <dbReference type="Proteomes" id="UP000248745"/>
    </source>
</evidence>
<evidence type="ECO:0000313" key="5">
    <source>
        <dbReference type="EMBL" id="PZF72657.1"/>
    </source>
</evidence>
<keyword evidence="3" id="KW-0812">Transmembrane</keyword>
<evidence type="ECO:0000256" key="2">
    <source>
        <dbReference type="PIRNR" id="PIRNR006429"/>
    </source>
</evidence>
<dbReference type="PANTHER" id="PTHR43819">
    <property type="entry name" value="ARCHAEAL-TYPE GLUTAMATE SYNTHASE [NADPH]"/>
    <property type="match status" value="1"/>
</dbReference>
<organism evidence="5 6">
    <name type="scientific">Taibaiella soli</name>
    <dbReference type="NCBI Taxonomy" id="1649169"/>
    <lineage>
        <taxon>Bacteria</taxon>
        <taxon>Pseudomonadati</taxon>
        <taxon>Bacteroidota</taxon>
        <taxon>Chitinophagia</taxon>
        <taxon>Chitinophagales</taxon>
        <taxon>Chitinophagaceae</taxon>
        <taxon>Taibaiella</taxon>
    </lineage>
</organism>
<name>A0A2W2B9R7_9BACT</name>
<accession>A0A2W2B9R7</accession>
<reference evidence="5 6" key="1">
    <citation type="submission" date="2018-06" db="EMBL/GenBank/DDBJ databases">
        <title>Mucibacter soli gen. nov., sp. nov., a new member of the family Chitinophagaceae producing mucin.</title>
        <authorList>
            <person name="Kim M.-K."/>
            <person name="Park S."/>
            <person name="Kim T.-S."/>
            <person name="Joung Y."/>
            <person name="Han J.-H."/>
            <person name="Kim S.B."/>
        </authorList>
    </citation>
    <scope>NUCLEOTIDE SEQUENCE [LARGE SCALE GENOMIC DNA]</scope>
    <source>
        <strain evidence="5 6">R1-15</strain>
    </source>
</reference>
<dbReference type="AlphaFoldDB" id="A0A2W2B9R7"/>
<dbReference type="Gene3D" id="3.20.20.70">
    <property type="entry name" value="Aldolase class I"/>
    <property type="match status" value="1"/>
</dbReference>
<dbReference type="InterPro" id="IPR013785">
    <property type="entry name" value="Aldolase_TIM"/>
</dbReference>
<feature type="transmembrane region" description="Helical" evidence="3">
    <location>
        <begin position="28"/>
        <end position="46"/>
    </location>
</feature>
<keyword evidence="6" id="KW-1185">Reference proteome</keyword>